<evidence type="ECO:0000313" key="4">
    <source>
        <dbReference type="EMBL" id="KAL1250705.1"/>
    </source>
</evidence>
<dbReference type="Proteomes" id="UP001558613">
    <property type="component" value="Unassembled WGS sequence"/>
</dbReference>
<dbReference type="PROSITE" id="PS51304">
    <property type="entry name" value="GALECTIN"/>
    <property type="match status" value="1"/>
</dbReference>
<dbReference type="SUPFAM" id="SSF49899">
    <property type="entry name" value="Concanavalin A-like lectins/glucanases"/>
    <property type="match status" value="1"/>
</dbReference>
<evidence type="ECO:0000313" key="5">
    <source>
        <dbReference type="Proteomes" id="UP001558613"/>
    </source>
</evidence>
<dbReference type="Pfam" id="PF00337">
    <property type="entry name" value="Gal-bind_lectin"/>
    <property type="match status" value="1"/>
</dbReference>
<keyword evidence="5" id="KW-1185">Reference proteome</keyword>
<dbReference type="InterPro" id="IPR001079">
    <property type="entry name" value="Galectin_CRD"/>
</dbReference>
<evidence type="ECO:0000256" key="2">
    <source>
        <dbReference type="RuleBase" id="RU102079"/>
    </source>
</evidence>
<proteinExistence type="predicted"/>
<keyword evidence="1 2" id="KW-0430">Lectin</keyword>
<gene>
    <name evidence="4" type="ORF">QQF64_018501</name>
</gene>
<protein>
    <recommendedName>
        <fullName evidence="2">Galectin</fullName>
    </recommendedName>
</protein>
<feature type="domain" description="Galectin" evidence="3">
    <location>
        <begin position="1"/>
        <end position="94"/>
    </location>
</feature>
<dbReference type="InterPro" id="IPR013320">
    <property type="entry name" value="ConA-like_dom_sf"/>
</dbReference>
<comment type="caution">
    <text evidence="4">The sequence shown here is derived from an EMBL/GenBank/DDBJ whole genome shotgun (WGS) entry which is preliminary data.</text>
</comment>
<evidence type="ECO:0000256" key="1">
    <source>
        <dbReference type="ARBA" id="ARBA00022734"/>
    </source>
</evidence>
<sequence length="94" mass="10468">MVDAADKVIIIIQGVIYFLKRTATRMGMGPGGTFRTCRLKEASLSQVTICCSPDNYEVFVNGGLAHTYNHRYTELQEIDVLEINGNVQLSFVQP</sequence>
<reference evidence="4 5" key="1">
    <citation type="submission" date="2023-09" db="EMBL/GenBank/DDBJ databases">
        <authorList>
            <person name="Wang M."/>
        </authorList>
    </citation>
    <scope>NUCLEOTIDE SEQUENCE [LARGE SCALE GENOMIC DNA]</scope>
    <source>
        <strain evidence="4">GT-2023</strain>
        <tissue evidence="4">Liver</tissue>
    </source>
</reference>
<dbReference type="Gene3D" id="2.60.120.200">
    <property type="match status" value="1"/>
</dbReference>
<name>A0ABR3LEC4_9TELE</name>
<accession>A0ABR3LEC4</accession>
<dbReference type="EMBL" id="JAYMGO010000022">
    <property type="protein sequence ID" value="KAL1250705.1"/>
    <property type="molecule type" value="Genomic_DNA"/>
</dbReference>
<organism evidence="4 5">
    <name type="scientific">Cirrhinus molitorella</name>
    <name type="common">mud carp</name>
    <dbReference type="NCBI Taxonomy" id="172907"/>
    <lineage>
        <taxon>Eukaryota</taxon>
        <taxon>Metazoa</taxon>
        <taxon>Chordata</taxon>
        <taxon>Craniata</taxon>
        <taxon>Vertebrata</taxon>
        <taxon>Euteleostomi</taxon>
        <taxon>Actinopterygii</taxon>
        <taxon>Neopterygii</taxon>
        <taxon>Teleostei</taxon>
        <taxon>Ostariophysi</taxon>
        <taxon>Cypriniformes</taxon>
        <taxon>Cyprinidae</taxon>
        <taxon>Labeoninae</taxon>
        <taxon>Labeonini</taxon>
        <taxon>Cirrhinus</taxon>
    </lineage>
</organism>
<evidence type="ECO:0000259" key="3">
    <source>
        <dbReference type="PROSITE" id="PS51304"/>
    </source>
</evidence>